<dbReference type="AlphaFoldDB" id="A0AAP6WL69"/>
<accession>A0AAP6WL69</accession>
<comment type="caution">
    <text evidence="1">The sequence shown here is derived from an EMBL/GenBank/DDBJ whole genome shotgun (WGS) entry which is preliminary data.</text>
</comment>
<evidence type="ECO:0000313" key="2">
    <source>
        <dbReference type="Proteomes" id="UP000481454"/>
    </source>
</evidence>
<dbReference type="InterPro" id="IPR006427">
    <property type="entry name" value="Portal_HK97"/>
</dbReference>
<dbReference type="RefSeq" id="WP_003459662.1">
    <property type="nucleotide sequence ID" value="NZ_CATNWT010000001.1"/>
</dbReference>
<reference evidence="1 2" key="1">
    <citation type="submission" date="2020-02" db="EMBL/GenBank/DDBJ databases">
        <title>Genomic Insights into the Phylogeny and Genetic Plasticity of the Human and Animal Enteric Pathogen Clostridium perfringens.</title>
        <authorList>
            <person name="Feng Y."/>
            <person name="Hu Y."/>
        </authorList>
    </citation>
    <scope>NUCLEOTIDE SEQUENCE [LARGE SCALE GENOMIC DNA]</scope>
    <source>
        <strain evidence="1 2">CP-40</strain>
    </source>
</reference>
<dbReference type="InterPro" id="IPR006944">
    <property type="entry name" value="Phage/GTA_portal"/>
</dbReference>
<dbReference type="Pfam" id="PF04860">
    <property type="entry name" value="Phage_portal"/>
    <property type="match status" value="1"/>
</dbReference>
<organism evidence="1 2">
    <name type="scientific">Clostridium perfringens</name>
    <dbReference type="NCBI Taxonomy" id="1502"/>
    <lineage>
        <taxon>Bacteria</taxon>
        <taxon>Bacillati</taxon>
        <taxon>Bacillota</taxon>
        <taxon>Clostridia</taxon>
        <taxon>Eubacteriales</taxon>
        <taxon>Clostridiaceae</taxon>
        <taxon>Clostridium</taxon>
    </lineage>
</organism>
<proteinExistence type="predicted"/>
<protein>
    <submittedName>
        <fullName evidence="1">Phage portal protein</fullName>
    </submittedName>
</protein>
<dbReference type="EMBL" id="JAALLZ010000001">
    <property type="protein sequence ID" value="NGU29500.1"/>
    <property type="molecule type" value="Genomic_DNA"/>
</dbReference>
<evidence type="ECO:0000313" key="1">
    <source>
        <dbReference type="EMBL" id="NGU29500.1"/>
    </source>
</evidence>
<name>A0AAP6WL69_CLOPF</name>
<sequence>MGIFSKIIGFFKTPYKAYINRDFSNFSFFNRDLNTNENIFSAVSLLSNALASAPISVYKDYEKLKPRENDLARLFEYGPNNFQSTFQFIRLMETLRNTKGAAYAIKEYGFNNRLERLWVMNPDNVTPQMEKDSRELYYAISKDGAINYVHSSHIIAVNYVTTDGYTPISPLDVLRNTVDYDREIKEFSLNQMKDGLKANLVIKLQAKLNEEELANYNEMINRFKSNGILYVDNGKEFQELKKSSFIDPNVAAVEEITVERVERVYTIQGKLTGKATNVEDLLYLKDSILPTARMYEQEFTKKCIPNTERDEGIKVKISLNGFARADMKTRGEFYFKGVRTGWFCPDEVRAWEDMPPIKGGDTYYVSKDLIPVDMIRNLNKPKNK</sequence>
<gene>
    <name evidence="1" type="ORF">G6Z34_05135</name>
</gene>
<dbReference type="Proteomes" id="UP000481454">
    <property type="component" value="Unassembled WGS sequence"/>
</dbReference>
<dbReference type="NCBIfam" id="TIGR01537">
    <property type="entry name" value="portal_HK97"/>
    <property type="match status" value="1"/>
</dbReference>